<evidence type="ECO:0000256" key="2">
    <source>
        <dbReference type="ARBA" id="ARBA00004173"/>
    </source>
</evidence>
<feature type="domain" description="TNase-like" evidence="8">
    <location>
        <begin position="75"/>
        <end position="241"/>
    </location>
</feature>
<dbReference type="VEuPathDB" id="FungiDB:BD410DRAFT_816687"/>
<evidence type="ECO:0000313" key="10">
    <source>
        <dbReference type="Proteomes" id="UP000294933"/>
    </source>
</evidence>
<reference evidence="9 10" key="1">
    <citation type="submission" date="2018-06" db="EMBL/GenBank/DDBJ databases">
        <title>A transcriptomic atlas of mushroom development highlights an independent origin of complex multicellularity.</title>
        <authorList>
            <consortium name="DOE Joint Genome Institute"/>
            <person name="Krizsan K."/>
            <person name="Almasi E."/>
            <person name="Merenyi Z."/>
            <person name="Sahu N."/>
            <person name="Viragh M."/>
            <person name="Koszo T."/>
            <person name="Mondo S."/>
            <person name="Kiss B."/>
            <person name="Balint B."/>
            <person name="Kues U."/>
            <person name="Barry K."/>
            <person name="Hegedus J.C."/>
            <person name="Henrissat B."/>
            <person name="Johnson J."/>
            <person name="Lipzen A."/>
            <person name="Ohm R."/>
            <person name="Nagy I."/>
            <person name="Pangilinan J."/>
            <person name="Yan J."/>
            <person name="Xiong Y."/>
            <person name="Grigoriev I.V."/>
            <person name="Hibbett D.S."/>
            <person name="Nagy L.G."/>
        </authorList>
    </citation>
    <scope>NUCLEOTIDE SEQUENCE [LARGE SCALE GENOMIC DNA]</scope>
    <source>
        <strain evidence="9 10">SZMC22713</strain>
    </source>
</reference>
<sequence>MSLPSWQNITSQASERDEHSSLQVRLSEIPPHILALSAFVLGSAATLAATSVRARYFQRFPSSEWVPPRALAKKRWMKGVVTSVGDADNFRLYHTPGWFWSWPLKLRRIPSTTKDLKDQTLHIRMAGVDAPEAAHFGRPAQEFSSEALLWLKEQVEGKAMYCQIIRRDQYFRLVSIPMLPRRWLPKFTTPITGRCVSIDMLRAGWATTYEQSGAEYGKWGKETFLEAEAEAKASRRGMWKHGVSAETPAEYKRRYAAPEVNLAAGSSSKPLDTSPKRKT</sequence>
<dbReference type="Proteomes" id="UP000294933">
    <property type="component" value="Unassembled WGS sequence"/>
</dbReference>
<protein>
    <submittedName>
        <fullName evidence="9">Staphylococcal nuclease</fullName>
    </submittedName>
</protein>
<dbReference type="GO" id="GO:0016787">
    <property type="term" value="F:hydrolase activity"/>
    <property type="evidence" value="ECO:0007669"/>
    <property type="project" value="UniProtKB-KW"/>
</dbReference>
<dbReference type="GO" id="GO:0016020">
    <property type="term" value="C:membrane"/>
    <property type="evidence" value="ECO:0007669"/>
    <property type="project" value="UniProtKB-SubCell"/>
</dbReference>
<evidence type="ECO:0000313" key="9">
    <source>
        <dbReference type="EMBL" id="TDL16616.1"/>
    </source>
</evidence>
<evidence type="ECO:0000256" key="6">
    <source>
        <dbReference type="ARBA" id="ARBA00022801"/>
    </source>
</evidence>
<evidence type="ECO:0000256" key="1">
    <source>
        <dbReference type="ARBA" id="ARBA00004167"/>
    </source>
</evidence>
<gene>
    <name evidence="9" type="ORF">BD410DRAFT_816687</name>
</gene>
<dbReference type="InterPro" id="IPR035437">
    <property type="entry name" value="SNase_OB-fold_sf"/>
</dbReference>
<dbReference type="PROSITE" id="PS50830">
    <property type="entry name" value="TNASE_3"/>
    <property type="match status" value="1"/>
</dbReference>
<dbReference type="Gene3D" id="2.40.50.90">
    <property type="match status" value="1"/>
</dbReference>
<dbReference type="GO" id="GO:0004519">
    <property type="term" value="F:endonuclease activity"/>
    <property type="evidence" value="ECO:0007669"/>
    <property type="project" value="UniProtKB-KW"/>
</dbReference>
<evidence type="ECO:0000256" key="7">
    <source>
        <dbReference type="ARBA" id="ARBA00022837"/>
    </source>
</evidence>
<keyword evidence="5" id="KW-0255">Endonuclease</keyword>
<proteinExistence type="inferred from homology"/>
<dbReference type="SMART" id="SM00318">
    <property type="entry name" value="SNc"/>
    <property type="match status" value="1"/>
</dbReference>
<comment type="similarity">
    <text evidence="3">Belongs to the LCL3 family.</text>
</comment>
<dbReference type="SUPFAM" id="SSF50199">
    <property type="entry name" value="Staphylococcal nuclease"/>
    <property type="match status" value="1"/>
</dbReference>
<evidence type="ECO:0000256" key="3">
    <source>
        <dbReference type="ARBA" id="ARBA00005435"/>
    </source>
</evidence>
<evidence type="ECO:0000256" key="4">
    <source>
        <dbReference type="ARBA" id="ARBA00022722"/>
    </source>
</evidence>
<keyword evidence="6" id="KW-0378">Hydrolase</keyword>
<dbReference type="PANTHER" id="PTHR12302">
    <property type="entry name" value="EBNA2 BINDING PROTEIN P100"/>
    <property type="match status" value="1"/>
</dbReference>
<dbReference type="GO" id="GO:0005739">
    <property type="term" value="C:mitochondrion"/>
    <property type="evidence" value="ECO:0007669"/>
    <property type="project" value="UniProtKB-SubCell"/>
</dbReference>
<comment type="subcellular location">
    <subcellularLocation>
        <location evidence="1">Membrane</location>
        <topology evidence="1">Single-pass membrane protein</topology>
    </subcellularLocation>
    <subcellularLocation>
        <location evidence="2">Mitochondrion</location>
    </subcellularLocation>
</comment>
<dbReference type="PANTHER" id="PTHR12302:SF3">
    <property type="entry name" value="SERINE_THREONINE-PROTEIN KINASE 31"/>
    <property type="match status" value="1"/>
</dbReference>
<dbReference type="AlphaFoldDB" id="A0A4Y7PNK5"/>
<accession>A0A4Y7PNK5</accession>
<dbReference type="Pfam" id="PF00565">
    <property type="entry name" value="SNase"/>
    <property type="match status" value="1"/>
</dbReference>
<keyword evidence="4" id="KW-0540">Nuclease</keyword>
<dbReference type="OrthoDB" id="430293at2759"/>
<dbReference type="STRING" id="50990.A0A4Y7PNK5"/>
<keyword evidence="7" id="KW-0106">Calcium</keyword>
<evidence type="ECO:0000256" key="5">
    <source>
        <dbReference type="ARBA" id="ARBA00022759"/>
    </source>
</evidence>
<dbReference type="EMBL" id="ML170239">
    <property type="protein sequence ID" value="TDL16616.1"/>
    <property type="molecule type" value="Genomic_DNA"/>
</dbReference>
<organism evidence="9 10">
    <name type="scientific">Rickenella mellea</name>
    <dbReference type="NCBI Taxonomy" id="50990"/>
    <lineage>
        <taxon>Eukaryota</taxon>
        <taxon>Fungi</taxon>
        <taxon>Dikarya</taxon>
        <taxon>Basidiomycota</taxon>
        <taxon>Agaricomycotina</taxon>
        <taxon>Agaricomycetes</taxon>
        <taxon>Hymenochaetales</taxon>
        <taxon>Rickenellaceae</taxon>
        <taxon>Rickenella</taxon>
    </lineage>
</organism>
<evidence type="ECO:0000259" key="8">
    <source>
        <dbReference type="PROSITE" id="PS50830"/>
    </source>
</evidence>
<dbReference type="InterPro" id="IPR016071">
    <property type="entry name" value="Staphylococal_nuclease_OB-fold"/>
</dbReference>
<name>A0A4Y7PNK5_9AGAM</name>
<keyword evidence="10" id="KW-1185">Reference proteome</keyword>